<accession>Q2SI37</accession>
<proteinExistence type="predicted"/>
<evidence type="ECO:0000313" key="2">
    <source>
        <dbReference type="EMBL" id="ABC29687.1"/>
    </source>
</evidence>
<organism evidence="2 3">
    <name type="scientific">Hahella chejuensis (strain KCTC 2396)</name>
    <dbReference type="NCBI Taxonomy" id="349521"/>
    <lineage>
        <taxon>Bacteria</taxon>
        <taxon>Pseudomonadati</taxon>
        <taxon>Pseudomonadota</taxon>
        <taxon>Gammaproteobacteria</taxon>
        <taxon>Oceanospirillales</taxon>
        <taxon>Hahellaceae</taxon>
        <taxon>Hahella</taxon>
    </lineage>
</organism>
<dbReference type="KEGG" id="hch:HCH_02913"/>
<dbReference type="RefSeq" id="WP_011396756.1">
    <property type="nucleotide sequence ID" value="NC_007645.1"/>
</dbReference>
<dbReference type="OrthoDB" id="9948121at2"/>
<dbReference type="EMBL" id="CP000155">
    <property type="protein sequence ID" value="ABC29687.1"/>
    <property type="molecule type" value="Genomic_DNA"/>
</dbReference>
<keyword evidence="1" id="KW-0812">Transmembrane</keyword>
<evidence type="ECO:0000256" key="1">
    <source>
        <dbReference type="SAM" id="Phobius"/>
    </source>
</evidence>
<keyword evidence="3" id="KW-1185">Reference proteome</keyword>
<name>Q2SI37_HAHCH</name>
<dbReference type="STRING" id="349521.HCH_02913"/>
<keyword evidence="1" id="KW-1133">Transmembrane helix</keyword>
<feature type="transmembrane region" description="Helical" evidence="1">
    <location>
        <begin position="7"/>
        <end position="25"/>
    </location>
</feature>
<dbReference type="HOGENOM" id="CLU_2601178_0_0_6"/>
<reference evidence="2 3" key="1">
    <citation type="journal article" date="2005" name="Nucleic Acids Res.">
        <title>Genomic blueprint of Hahella chejuensis, a marine microbe producing an algicidal agent.</title>
        <authorList>
            <person name="Jeong H."/>
            <person name="Yim J.H."/>
            <person name="Lee C."/>
            <person name="Choi S.-H."/>
            <person name="Park Y.K."/>
            <person name="Yoon S.H."/>
            <person name="Hur C.-G."/>
            <person name="Kang H.-Y."/>
            <person name="Kim D."/>
            <person name="Lee H.H."/>
            <person name="Park K.H."/>
            <person name="Park S.-H."/>
            <person name="Park H.-S."/>
            <person name="Lee H.K."/>
            <person name="Oh T.K."/>
            <person name="Kim J.F."/>
        </authorList>
    </citation>
    <scope>NUCLEOTIDE SEQUENCE [LARGE SCALE GENOMIC DNA]</scope>
    <source>
        <strain evidence="2 3">KCTC 2396</strain>
    </source>
</reference>
<protein>
    <submittedName>
        <fullName evidence="2">Uncharacterized protein</fullName>
    </submittedName>
</protein>
<feature type="transmembrane region" description="Helical" evidence="1">
    <location>
        <begin position="45"/>
        <end position="69"/>
    </location>
</feature>
<dbReference type="AlphaFoldDB" id="Q2SI37"/>
<sequence>MNDKYSFFDKLTMVFGGGVGVYFSFFFFDKVLGIEMNTDIHAVPWWMLLIAFVAPIVFVILFMLGFRAIKIMLFNAFFK</sequence>
<evidence type="ECO:0000313" key="3">
    <source>
        <dbReference type="Proteomes" id="UP000000238"/>
    </source>
</evidence>
<dbReference type="Proteomes" id="UP000000238">
    <property type="component" value="Chromosome"/>
</dbReference>
<keyword evidence="1" id="KW-0472">Membrane</keyword>
<gene>
    <name evidence="2" type="ordered locus">HCH_02913</name>
</gene>